<dbReference type="VEuPathDB" id="FungiDB:AeMF1_013543"/>
<keyword evidence="2" id="KW-1003">Cell membrane</keyword>
<gene>
    <name evidence="8" type="ORF">Ae201684_019133</name>
</gene>
<name>A0A6G0W307_9STRA</name>
<keyword evidence="3 6" id="KW-0812">Transmembrane</keyword>
<dbReference type="PANTHER" id="PTHR30506:SF3">
    <property type="entry name" value="UPF0126 INNER MEMBRANE PROTEIN YADS-RELATED"/>
    <property type="match status" value="1"/>
</dbReference>
<evidence type="ECO:0000256" key="6">
    <source>
        <dbReference type="SAM" id="Phobius"/>
    </source>
</evidence>
<keyword evidence="5 6" id="KW-0472">Membrane</keyword>
<evidence type="ECO:0000313" key="8">
    <source>
        <dbReference type="EMBL" id="KAF0721455.1"/>
    </source>
</evidence>
<dbReference type="Proteomes" id="UP000481153">
    <property type="component" value="Unassembled WGS sequence"/>
</dbReference>
<reference evidence="8 9" key="1">
    <citation type="submission" date="2019-07" db="EMBL/GenBank/DDBJ databases">
        <title>Genomics analysis of Aphanomyces spp. identifies a new class of oomycete effector associated with host adaptation.</title>
        <authorList>
            <person name="Gaulin E."/>
        </authorList>
    </citation>
    <scope>NUCLEOTIDE SEQUENCE [LARGE SCALE GENOMIC DNA]</scope>
    <source>
        <strain evidence="8 9">ATCC 201684</strain>
    </source>
</reference>
<dbReference type="InterPro" id="IPR005115">
    <property type="entry name" value="Gly_transporter"/>
</dbReference>
<feature type="transmembrane region" description="Helical" evidence="6">
    <location>
        <begin position="69"/>
        <end position="97"/>
    </location>
</feature>
<evidence type="ECO:0000259" key="7">
    <source>
        <dbReference type="Pfam" id="PF03458"/>
    </source>
</evidence>
<feature type="transmembrane region" description="Helical" evidence="6">
    <location>
        <begin position="158"/>
        <end position="176"/>
    </location>
</feature>
<evidence type="ECO:0000256" key="4">
    <source>
        <dbReference type="ARBA" id="ARBA00022989"/>
    </source>
</evidence>
<feature type="domain" description="Glycine transporter" evidence="7">
    <location>
        <begin position="161"/>
        <end position="236"/>
    </location>
</feature>
<dbReference type="GO" id="GO:0005886">
    <property type="term" value="C:plasma membrane"/>
    <property type="evidence" value="ECO:0007669"/>
    <property type="project" value="UniProtKB-SubCell"/>
</dbReference>
<evidence type="ECO:0000256" key="2">
    <source>
        <dbReference type="ARBA" id="ARBA00022475"/>
    </source>
</evidence>
<evidence type="ECO:0000256" key="1">
    <source>
        <dbReference type="ARBA" id="ARBA00004651"/>
    </source>
</evidence>
<feature type="transmembrane region" description="Helical" evidence="6">
    <location>
        <begin position="213"/>
        <end position="233"/>
    </location>
</feature>
<dbReference type="AlphaFoldDB" id="A0A6G0W307"/>
<organism evidence="8 9">
    <name type="scientific">Aphanomyces euteiches</name>
    <dbReference type="NCBI Taxonomy" id="100861"/>
    <lineage>
        <taxon>Eukaryota</taxon>
        <taxon>Sar</taxon>
        <taxon>Stramenopiles</taxon>
        <taxon>Oomycota</taxon>
        <taxon>Saprolegniomycetes</taxon>
        <taxon>Saprolegniales</taxon>
        <taxon>Verrucalvaceae</taxon>
        <taxon>Aphanomyces</taxon>
    </lineage>
</organism>
<feature type="transmembrane region" description="Helical" evidence="6">
    <location>
        <begin position="183"/>
        <end position="201"/>
    </location>
</feature>
<feature type="domain" description="Glycine transporter" evidence="7">
    <location>
        <begin position="62"/>
        <end position="134"/>
    </location>
</feature>
<dbReference type="Pfam" id="PF03458">
    <property type="entry name" value="Gly_transporter"/>
    <property type="match status" value="2"/>
</dbReference>
<comment type="caution">
    <text evidence="8">The sequence shown here is derived from an EMBL/GenBank/DDBJ whole genome shotgun (WGS) entry which is preliminary data.</text>
</comment>
<evidence type="ECO:0000256" key="3">
    <source>
        <dbReference type="ARBA" id="ARBA00022692"/>
    </source>
</evidence>
<sequence>MVPLPTPVFEPVETPDVSWCELTPIEEKALGVEPEAPPLPMPYEGLPRWPGFSSATSLLRSLDLFGSSIFAATGSLAAATTGCDLLGCIIVGTMTAIGGGTWRDVIVLHKQPFWVQEWEYLVLTGTIAAIMFLTWGLIPPGHLFGVSLKSSTGDAGVLLDWGDAVGVGVCAVIGAMNGLRAGCPLFVSALCGMITATFGGVTRDVVLNRPVRILYSHAEIYGVVALAGATVYLSLHRFAPKHQATRILVCIAFVVAMRQQAWTHGWRMPVWKAHESL</sequence>
<comment type="subcellular location">
    <subcellularLocation>
        <location evidence="1">Cell membrane</location>
        <topology evidence="1">Multi-pass membrane protein</topology>
    </subcellularLocation>
</comment>
<dbReference type="PANTHER" id="PTHR30506">
    <property type="entry name" value="INNER MEMBRANE PROTEIN"/>
    <property type="match status" value="1"/>
</dbReference>
<accession>A0A6G0W307</accession>
<keyword evidence="4 6" id="KW-1133">Transmembrane helix</keyword>
<evidence type="ECO:0000256" key="5">
    <source>
        <dbReference type="ARBA" id="ARBA00023136"/>
    </source>
</evidence>
<proteinExistence type="predicted"/>
<evidence type="ECO:0000313" key="9">
    <source>
        <dbReference type="Proteomes" id="UP000481153"/>
    </source>
</evidence>
<protein>
    <recommendedName>
        <fullName evidence="7">Glycine transporter domain-containing protein</fullName>
    </recommendedName>
</protein>
<feature type="transmembrane region" description="Helical" evidence="6">
    <location>
        <begin position="118"/>
        <end position="138"/>
    </location>
</feature>
<dbReference type="EMBL" id="VJMJ01000408">
    <property type="protein sequence ID" value="KAF0721455.1"/>
    <property type="molecule type" value="Genomic_DNA"/>
</dbReference>
<keyword evidence="9" id="KW-1185">Reference proteome</keyword>